<dbReference type="Proteomes" id="UP000295678">
    <property type="component" value="Unassembled WGS sequence"/>
</dbReference>
<organism evidence="2 3">
    <name type="scientific">Tepidamorphus gemmatus</name>
    <dbReference type="NCBI Taxonomy" id="747076"/>
    <lineage>
        <taxon>Bacteria</taxon>
        <taxon>Pseudomonadati</taxon>
        <taxon>Pseudomonadota</taxon>
        <taxon>Alphaproteobacteria</taxon>
        <taxon>Hyphomicrobiales</taxon>
        <taxon>Tepidamorphaceae</taxon>
        <taxon>Tepidamorphus</taxon>
    </lineage>
</organism>
<dbReference type="RefSeq" id="WP_132806501.1">
    <property type="nucleotide sequence ID" value="NZ_SMAK01000005.1"/>
</dbReference>
<gene>
    <name evidence="2" type="ORF">EDC22_105154</name>
</gene>
<feature type="domain" description="ATPase AAA-type core" evidence="1">
    <location>
        <begin position="307"/>
        <end position="436"/>
    </location>
</feature>
<evidence type="ECO:0000259" key="1">
    <source>
        <dbReference type="Pfam" id="PF00004"/>
    </source>
</evidence>
<protein>
    <submittedName>
        <fullName evidence="2">ATPase family protein associated with various cellular activities (AAA)</fullName>
    </submittedName>
</protein>
<name>A0A4R3MG93_9HYPH</name>
<dbReference type="Pfam" id="PF00004">
    <property type="entry name" value="AAA"/>
    <property type="match status" value="1"/>
</dbReference>
<evidence type="ECO:0000313" key="3">
    <source>
        <dbReference type="Proteomes" id="UP000295678"/>
    </source>
</evidence>
<dbReference type="Gene3D" id="3.40.50.300">
    <property type="entry name" value="P-loop containing nucleotide triphosphate hydrolases"/>
    <property type="match status" value="1"/>
</dbReference>
<keyword evidence="3" id="KW-1185">Reference proteome</keyword>
<dbReference type="GO" id="GO:0016887">
    <property type="term" value="F:ATP hydrolysis activity"/>
    <property type="evidence" value="ECO:0007669"/>
    <property type="project" value="InterPro"/>
</dbReference>
<accession>A0A4R3MG93</accession>
<evidence type="ECO:0000313" key="2">
    <source>
        <dbReference type="EMBL" id="TCT10655.1"/>
    </source>
</evidence>
<dbReference type="GO" id="GO:0005524">
    <property type="term" value="F:ATP binding"/>
    <property type="evidence" value="ECO:0007669"/>
    <property type="project" value="InterPro"/>
</dbReference>
<dbReference type="InterPro" id="IPR027417">
    <property type="entry name" value="P-loop_NTPase"/>
</dbReference>
<comment type="caution">
    <text evidence="2">The sequence shown here is derived from an EMBL/GenBank/DDBJ whole genome shotgun (WGS) entry which is preliminary data.</text>
</comment>
<dbReference type="InterPro" id="IPR003959">
    <property type="entry name" value="ATPase_AAA_core"/>
</dbReference>
<dbReference type="SUPFAM" id="SSF52540">
    <property type="entry name" value="P-loop containing nucleoside triphosphate hydrolases"/>
    <property type="match status" value="1"/>
</dbReference>
<reference evidence="2 3" key="1">
    <citation type="submission" date="2019-03" db="EMBL/GenBank/DDBJ databases">
        <title>Genomic Encyclopedia of Type Strains, Phase IV (KMG-IV): sequencing the most valuable type-strain genomes for metagenomic binning, comparative biology and taxonomic classification.</title>
        <authorList>
            <person name="Goeker M."/>
        </authorList>
    </citation>
    <scope>NUCLEOTIDE SEQUENCE [LARGE SCALE GENOMIC DNA]</scope>
    <source>
        <strain evidence="2 3">DSM 19345</strain>
    </source>
</reference>
<dbReference type="OrthoDB" id="9806903at2"/>
<dbReference type="AlphaFoldDB" id="A0A4R3MG93"/>
<sequence>MEARSVRVPEERIRDNYAAALGLIRNAEAPDAAATGDGRPTGVARFISPVAPAPGAASAGRRSRVDLEAVLREDESDPLLPPERHAVLFEARRALAVGMAIGEMFVEPLSFLDLGDRNRKGTLHGADLDRFRMLVRAKALVSVFAAAAHMASVQTSGATGEPKSPGDIPLASTSDALGWFVHRLVTAVQGSRSEDLDGRIARVCADVMDAAEATAHSAMGQVLADFGAAAYAVEADSFHVHGFERPGARRRSSIDLQIRKPNEVVGNHIAKSQAMRLARMLTAYDFEARKNPFVELGGFLFTFIGDGNPGTGKTTLIQMTAGLIKEICDIAGYPFHYENFSIDQISEYQGKSGQNCRAFIDRVLDPRSIGFGTIDDVDMVAGKRDDQKASGGQQEVTAVLMEALSGPNTVVRGNCAFGMFSNHPEKVDDALRQRAGARWIVDGPQTREDYIDILHLLLGRNHSIPLGDHDLYAAQELKKMVAGRYQEYSRPREARLMDVWQRVTGGREPASLAEIGAYLHAIKEIEPRFTGRAIKNITDVIKYRAMDFDLPDEWFETPGPFLHQPYDVKLAMVSALRRPITVEMVLQEINRYAGSELRYSHRSDETAIAATVRDMRIREAAIERFKSEAGR</sequence>
<dbReference type="EMBL" id="SMAK01000005">
    <property type="protein sequence ID" value="TCT10655.1"/>
    <property type="molecule type" value="Genomic_DNA"/>
</dbReference>
<proteinExistence type="predicted"/>